<proteinExistence type="predicted"/>
<dbReference type="EMBL" id="KZ678139">
    <property type="protein sequence ID" value="PSN64156.1"/>
    <property type="molecule type" value="Genomic_DNA"/>
</dbReference>
<gene>
    <name evidence="1" type="ORF">BS50DRAFT_99437</name>
</gene>
<evidence type="ECO:0000313" key="2">
    <source>
        <dbReference type="Proteomes" id="UP000240883"/>
    </source>
</evidence>
<organism evidence="1 2">
    <name type="scientific">Corynespora cassiicola Philippines</name>
    <dbReference type="NCBI Taxonomy" id="1448308"/>
    <lineage>
        <taxon>Eukaryota</taxon>
        <taxon>Fungi</taxon>
        <taxon>Dikarya</taxon>
        <taxon>Ascomycota</taxon>
        <taxon>Pezizomycotina</taxon>
        <taxon>Dothideomycetes</taxon>
        <taxon>Pleosporomycetidae</taxon>
        <taxon>Pleosporales</taxon>
        <taxon>Corynesporascaceae</taxon>
        <taxon>Corynespora</taxon>
    </lineage>
</organism>
<name>A0A2T2NFX4_CORCC</name>
<protein>
    <submittedName>
        <fullName evidence="1">Uncharacterized protein</fullName>
    </submittedName>
</protein>
<evidence type="ECO:0000313" key="1">
    <source>
        <dbReference type="EMBL" id="PSN64156.1"/>
    </source>
</evidence>
<dbReference type="Proteomes" id="UP000240883">
    <property type="component" value="Unassembled WGS sequence"/>
</dbReference>
<dbReference type="AlphaFoldDB" id="A0A2T2NFX4"/>
<keyword evidence="2" id="KW-1185">Reference proteome</keyword>
<sequence length="251" mass="28566">MADWQTKLHYRDFQRAADPCKTCEFCVQGSMLSVRYPEYAQKQPSIMDSSDVQPLNRLDLGSRVRTLYEDAISDCMQDVWAQCARFADEEEKIRALGIQGTCKSLLKYLKMKAASHFKVLRQLEAYEPGLAEFSSKEGPAMAVYMIQGIREDMKIDKLLDREIALAWNRSQDPAKYGREEDDWPVGFESLDKTFLDGHDQDGNRITIGPEILKRLDPDMVKEMLHSLNEVEGGMELSKDFGASVIGDVSYS</sequence>
<reference evidence="1 2" key="1">
    <citation type="journal article" date="2018" name="Front. Microbiol.">
        <title>Genome-Wide Analysis of Corynespora cassiicola Leaf Fall Disease Putative Effectors.</title>
        <authorList>
            <person name="Lopez D."/>
            <person name="Ribeiro S."/>
            <person name="Label P."/>
            <person name="Fumanal B."/>
            <person name="Venisse J.S."/>
            <person name="Kohler A."/>
            <person name="de Oliveira R.R."/>
            <person name="Labutti K."/>
            <person name="Lipzen A."/>
            <person name="Lail K."/>
            <person name="Bauer D."/>
            <person name="Ohm R.A."/>
            <person name="Barry K.W."/>
            <person name="Spatafora J."/>
            <person name="Grigoriev I.V."/>
            <person name="Martin F.M."/>
            <person name="Pujade-Renaud V."/>
        </authorList>
    </citation>
    <scope>NUCLEOTIDE SEQUENCE [LARGE SCALE GENOMIC DNA]</scope>
    <source>
        <strain evidence="1 2">Philippines</strain>
    </source>
</reference>
<accession>A0A2T2NFX4</accession>